<comment type="caution">
    <text evidence="1">The sequence shown here is derived from an EMBL/GenBank/DDBJ whole genome shotgun (WGS) entry which is preliminary data.</text>
</comment>
<proteinExistence type="predicted"/>
<sequence>MQRGGVSLLRAAASAFSPSLATRSRPHPAALSAIPTSCSLSPRLPLFLLRCRLASWRVIMPADSPPGAPPPRSAADAVDLPTAATPAWLAHRADLAVPASGPGSDDWVRAEALPALTAAASFRPAGAVATHPPRVLVLYGTLRPAGFSKLLAAEAARLAEGLGCDVRTFDPHGLPVRDPALADHPKVTELRALVHWSEAHVWVGAELHGALCSVLKNQIDTIPLNTGSVRPTQGKAVAVMQVCGGSQSFNTVNALRLLARWMRMACVVNQSSIPMAWTQFDADGRLKAGSLRERVVDVVEEFVRLVRINREYADELTDRYSERREREAKGRLLTQAEKVAEKEAADRKDKANE</sequence>
<reference evidence="1" key="1">
    <citation type="submission" date="2019-11" db="EMBL/GenBank/DDBJ databases">
        <title>Nori genome reveals adaptations in red seaweeds to the harsh intertidal environment.</title>
        <authorList>
            <person name="Wang D."/>
            <person name="Mao Y."/>
        </authorList>
    </citation>
    <scope>NUCLEOTIDE SEQUENCE</scope>
    <source>
        <tissue evidence="1">Gametophyte</tissue>
    </source>
</reference>
<protein>
    <submittedName>
        <fullName evidence="1">Uncharacterized protein</fullName>
    </submittedName>
</protein>
<organism evidence="1 2">
    <name type="scientific">Pyropia yezoensis</name>
    <name type="common">Susabi-nori</name>
    <name type="synonym">Porphyra yezoensis</name>
    <dbReference type="NCBI Taxonomy" id="2788"/>
    <lineage>
        <taxon>Eukaryota</taxon>
        <taxon>Rhodophyta</taxon>
        <taxon>Bangiophyceae</taxon>
        <taxon>Bangiales</taxon>
        <taxon>Bangiaceae</taxon>
        <taxon>Pyropia</taxon>
    </lineage>
</organism>
<dbReference type="EMBL" id="CM020618">
    <property type="protein sequence ID" value="KAK1858829.1"/>
    <property type="molecule type" value="Genomic_DNA"/>
</dbReference>
<name>A0ACC3BLI1_PYRYE</name>
<evidence type="ECO:0000313" key="2">
    <source>
        <dbReference type="Proteomes" id="UP000798662"/>
    </source>
</evidence>
<evidence type="ECO:0000313" key="1">
    <source>
        <dbReference type="EMBL" id="KAK1858829.1"/>
    </source>
</evidence>
<accession>A0ACC3BLI1</accession>
<keyword evidence="2" id="KW-1185">Reference proteome</keyword>
<gene>
    <name evidence="1" type="ORF">I4F81_001429</name>
</gene>
<dbReference type="Proteomes" id="UP000798662">
    <property type="component" value="Chromosome 1"/>
</dbReference>